<gene>
    <name evidence="1" type="ORF">E5288_WYG012081</name>
</gene>
<dbReference type="Proteomes" id="UP000322234">
    <property type="component" value="Unassembled WGS sequence"/>
</dbReference>
<dbReference type="EMBL" id="VBQZ03000019">
    <property type="protein sequence ID" value="MXQ84085.1"/>
    <property type="molecule type" value="Genomic_DNA"/>
</dbReference>
<proteinExistence type="predicted"/>
<protein>
    <submittedName>
        <fullName evidence="1">Uncharacterized protein</fullName>
    </submittedName>
</protein>
<comment type="caution">
    <text evidence="1">The sequence shown here is derived from an EMBL/GenBank/DDBJ whole genome shotgun (WGS) entry which is preliminary data.</text>
</comment>
<name>A0A6B0R2L7_9CETA</name>
<evidence type="ECO:0000313" key="2">
    <source>
        <dbReference type="Proteomes" id="UP000322234"/>
    </source>
</evidence>
<reference evidence="1" key="1">
    <citation type="submission" date="2019-10" db="EMBL/GenBank/DDBJ databases">
        <title>The sequence and de novo assembly of the wild yak genome.</title>
        <authorList>
            <person name="Liu Y."/>
        </authorList>
    </citation>
    <scope>NUCLEOTIDE SEQUENCE [LARGE SCALE GENOMIC DNA]</scope>
    <source>
        <strain evidence="1">WY2019</strain>
    </source>
</reference>
<organism evidence="1 2">
    <name type="scientific">Bos mutus</name>
    <name type="common">wild yak</name>
    <dbReference type="NCBI Taxonomy" id="72004"/>
    <lineage>
        <taxon>Eukaryota</taxon>
        <taxon>Metazoa</taxon>
        <taxon>Chordata</taxon>
        <taxon>Craniata</taxon>
        <taxon>Vertebrata</taxon>
        <taxon>Euteleostomi</taxon>
        <taxon>Mammalia</taxon>
        <taxon>Eutheria</taxon>
        <taxon>Laurasiatheria</taxon>
        <taxon>Artiodactyla</taxon>
        <taxon>Ruminantia</taxon>
        <taxon>Pecora</taxon>
        <taxon>Bovidae</taxon>
        <taxon>Bovinae</taxon>
        <taxon>Bos</taxon>
    </lineage>
</organism>
<dbReference type="AlphaFoldDB" id="A0A6B0R2L7"/>
<accession>A0A6B0R2L7</accession>
<evidence type="ECO:0000313" key="1">
    <source>
        <dbReference type="EMBL" id="MXQ84085.1"/>
    </source>
</evidence>
<keyword evidence="2" id="KW-1185">Reference proteome</keyword>
<sequence>MEALLFSGWRLCRALACAGLTHFCGGITRDFVTQLRKDLTGLPELLSHKVLCQRWLIFSLENSITNLMDAGNDTALEMRNVIGVLWETNCIKSEVNFPHALISDSTINHSRQSLRIWSTLGQQHLKYLDFASEVTVVCLISFSSL</sequence>